<gene>
    <name evidence="2" type="ORF">PPROV_000180100</name>
</gene>
<dbReference type="Pfam" id="PF01593">
    <property type="entry name" value="Amino_oxidase"/>
    <property type="match status" value="1"/>
</dbReference>
<dbReference type="Gene3D" id="3.50.50.60">
    <property type="entry name" value="FAD/NAD(P)-binding domain"/>
    <property type="match status" value="2"/>
</dbReference>
<dbReference type="OrthoDB" id="7777654at2759"/>
<evidence type="ECO:0000313" key="3">
    <source>
        <dbReference type="Proteomes" id="UP000660262"/>
    </source>
</evidence>
<dbReference type="GO" id="GO:0016116">
    <property type="term" value="P:carotenoid metabolic process"/>
    <property type="evidence" value="ECO:0007669"/>
    <property type="project" value="InterPro"/>
</dbReference>
<dbReference type="PANTHER" id="PTHR46313:SF3">
    <property type="entry name" value="PROLYCOPENE ISOMERASE, CHLOROPLASTIC"/>
    <property type="match status" value="1"/>
</dbReference>
<evidence type="ECO:0000313" key="2">
    <source>
        <dbReference type="EMBL" id="GHP03046.1"/>
    </source>
</evidence>
<accession>A0A830H741</accession>
<dbReference type="PANTHER" id="PTHR46313">
    <property type="match status" value="1"/>
</dbReference>
<organism evidence="2 3">
    <name type="scientific">Pycnococcus provasolii</name>
    <dbReference type="NCBI Taxonomy" id="41880"/>
    <lineage>
        <taxon>Eukaryota</taxon>
        <taxon>Viridiplantae</taxon>
        <taxon>Chlorophyta</taxon>
        <taxon>Pseudoscourfieldiophyceae</taxon>
        <taxon>Pseudoscourfieldiales</taxon>
        <taxon>Pycnococcaceae</taxon>
        <taxon>Pycnococcus</taxon>
    </lineage>
</organism>
<name>A0A830H741_9CHLO</name>
<sequence length="613" mass="66441">MCAAARVRALAASASASASASSTEPEEVVDVVVIGSGIGGLSCGSVLAKHGYETLVLESHYVPGGCCHTFPHKAPGGDGEYVFEVGPSILEGPKDGSTNPLQLVLEVLGEEVENRTYNGWTMHDGLGPGAASHDEPSSSLPTPMALGENSWRYSVGPDREPGGFEQALREHAENPELAVAEWRRLRERMRLLSEANDACPLLNLRQDFGLLLTTLPALPFYLSHPGVLPDVPLLFDSFHRISEPIITEPFLKRFIDALCFFSGYPAEGTMGAAMVYCLSEFHKEGASLMAPIGGSGAVIDALIRGLEKYGGRIETKRHVEEILVEPDPSTGAPRAVGVRLKNGKVVKARKAVVSNATAWDTAKMLHEDAMPDEDSRTWLSELGETPAQGSIAHLFLGLKGEGMDWSKVDPQHLIIEDWGRPLSDPQNVVTMFFPSLLDPTCAPPGKHVAHVYTAGSEPYHEYEGLDRRSEEYKQKKEERLEILWRSIERVIPDVRERAEVVSTATPLTHERFLRRRYGTYGPAFRAGAQRVNIAGLNVSAIPFPGVLTPVDGLLRCGDGVFPGIGVPAAAASGVIAANTLAPIEKHLGLLLDLQVNRWQNKQQKADTAAVQMH</sequence>
<dbReference type="Proteomes" id="UP000660262">
    <property type="component" value="Unassembled WGS sequence"/>
</dbReference>
<reference evidence="2" key="1">
    <citation type="submission" date="2020-10" db="EMBL/GenBank/DDBJ databases">
        <title>Unveiling of a novel bifunctional photoreceptor, Dualchrome1, isolated from a cosmopolitan green alga.</title>
        <authorList>
            <person name="Suzuki S."/>
            <person name="Kawachi M."/>
        </authorList>
    </citation>
    <scope>NUCLEOTIDE SEQUENCE</scope>
    <source>
        <strain evidence="2">NIES 2893</strain>
    </source>
</reference>
<protein>
    <recommendedName>
        <fullName evidence="1">Amine oxidase domain-containing protein</fullName>
    </recommendedName>
</protein>
<dbReference type="AlphaFoldDB" id="A0A830H741"/>
<dbReference type="Pfam" id="PF13450">
    <property type="entry name" value="NAD_binding_8"/>
    <property type="match status" value="1"/>
</dbReference>
<dbReference type="InterPro" id="IPR002937">
    <property type="entry name" value="Amino_oxidase"/>
</dbReference>
<feature type="domain" description="Amine oxidase" evidence="1">
    <location>
        <begin position="254"/>
        <end position="579"/>
    </location>
</feature>
<dbReference type="InterPro" id="IPR036188">
    <property type="entry name" value="FAD/NAD-bd_sf"/>
</dbReference>
<proteinExistence type="predicted"/>
<evidence type="ECO:0000259" key="1">
    <source>
        <dbReference type="Pfam" id="PF01593"/>
    </source>
</evidence>
<dbReference type="SUPFAM" id="SSF51905">
    <property type="entry name" value="FAD/NAD(P)-binding domain"/>
    <property type="match status" value="1"/>
</dbReference>
<comment type="caution">
    <text evidence="2">The sequence shown here is derived from an EMBL/GenBank/DDBJ whole genome shotgun (WGS) entry which is preliminary data.</text>
</comment>
<dbReference type="EMBL" id="BNJQ01000004">
    <property type="protein sequence ID" value="GHP03046.1"/>
    <property type="molecule type" value="Genomic_DNA"/>
</dbReference>
<keyword evidence="3" id="KW-1185">Reference proteome</keyword>
<dbReference type="GO" id="GO:0016491">
    <property type="term" value="F:oxidoreductase activity"/>
    <property type="evidence" value="ECO:0007669"/>
    <property type="project" value="InterPro"/>
</dbReference>
<dbReference type="InterPro" id="IPR045892">
    <property type="entry name" value="CrtISO-like"/>
</dbReference>